<keyword evidence="2" id="KW-0418">Kinase</keyword>
<name>A0A1Q9LJU9_9PSEU</name>
<protein>
    <recommendedName>
        <fullName evidence="3">Carbohydrate kinase PfkB domain-containing protein</fullName>
    </recommendedName>
</protein>
<comment type="caution">
    <text evidence="4">The sequence shown here is derived from an EMBL/GenBank/DDBJ whole genome shotgun (WGS) entry which is preliminary data.</text>
</comment>
<dbReference type="OrthoDB" id="5185166at2"/>
<dbReference type="SUPFAM" id="SSF53613">
    <property type="entry name" value="Ribokinase-like"/>
    <property type="match status" value="1"/>
</dbReference>
<dbReference type="STRING" id="1193682.BJP25_23190"/>
<dbReference type="PANTHER" id="PTHR10584">
    <property type="entry name" value="SUGAR KINASE"/>
    <property type="match status" value="1"/>
</dbReference>
<dbReference type="Pfam" id="PF00294">
    <property type="entry name" value="PfkB"/>
    <property type="match status" value="1"/>
</dbReference>
<dbReference type="GO" id="GO:0016301">
    <property type="term" value="F:kinase activity"/>
    <property type="evidence" value="ECO:0007669"/>
    <property type="project" value="UniProtKB-KW"/>
</dbReference>
<dbReference type="PANTHER" id="PTHR10584:SF166">
    <property type="entry name" value="RIBOKINASE"/>
    <property type="match status" value="1"/>
</dbReference>
<proteinExistence type="predicted"/>
<evidence type="ECO:0000256" key="2">
    <source>
        <dbReference type="ARBA" id="ARBA00022777"/>
    </source>
</evidence>
<evidence type="ECO:0000256" key="1">
    <source>
        <dbReference type="ARBA" id="ARBA00022679"/>
    </source>
</evidence>
<keyword evidence="1" id="KW-0808">Transferase</keyword>
<sequence>MREHPLLVGTVALDFLHEGPLGAGRAPATLRWGGVMNNVACALGARGTRPVFITADYTGELRTAVEAHLTTNGAVWRPAPVRSPLPVFHAELVDGSVSAMHFIGQEALDALTPRAVGEHVVAHVAESAVVASGTDSHADNLAWLRRTAAEAGKPFWLLSADPEEVSKLVPGSRADLVALNHRELCLWAGRDLPDHRETAAAARELAGDGHVVVTLGAEGSLAVGPGIDGVVVHRVERPLRDVVTVGAGDVHFAALLEARVAGVPWAQALAGAAELTAAYLAQPATDRPYDCLRPGNGQG</sequence>
<evidence type="ECO:0000259" key="3">
    <source>
        <dbReference type="Pfam" id="PF00294"/>
    </source>
</evidence>
<evidence type="ECO:0000313" key="4">
    <source>
        <dbReference type="EMBL" id="OLR92321.1"/>
    </source>
</evidence>
<reference evidence="4 5" key="1">
    <citation type="submission" date="2016-10" db="EMBL/GenBank/DDBJ databases">
        <title>The Draft Genome Sequence of Actinokineospora bangkokensis 44EHWT reveals the biosynthetic pathway of antifungal compounds Thailandins with unusual extender unit butylmalonyl-CoA.</title>
        <authorList>
            <person name="Greule A."/>
            <person name="Intra B."/>
            <person name="Flemming S."/>
            <person name="Rommel M.G."/>
            <person name="Panbangred W."/>
            <person name="Bechthold A."/>
        </authorList>
    </citation>
    <scope>NUCLEOTIDE SEQUENCE [LARGE SCALE GENOMIC DNA]</scope>
    <source>
        <strain evidence="4 5">44EHW</strain>
    </source>
</reference>
<dbReference type="RefSeq" id="WP_075976208.1">
    <property type="nucleotide sequence ID" value="NZ_MKQR01000017.1"/>
</dbReference>
<accession>A0A1Q9LJU9</accession>
<keyword evidence="5" id="KW-1185">Reference proteome</keyword>
<dbReference type="AlphaFoldDB" id="A0A1Q9LJU9"/>
<evidence type="ECO:0000313" key="5">
    <source>
        <dbReference type="Proteomes" id="UP000186040"/>
    </source>
</evidence>
<dbReference type="Proteomes" id="UP000186040">
    <property type="component" value="Unassembled WGS sequence"/>
</dbReference>
<dbReference type="InterPro" id="IPR011611">
    <property type="entry name" value="PfkB_dom"/>
</dbReference>
<dbReference type="Gene3D" id="3.40.1190.20">
    <property type="match status" value="1"/>
</dbReference>
<gene>
    <name evidence="4" type="ORF">BJP25_23190</name>
</gene>
<organism evidence="4 5">
    <name type="scientific">Actinokineospora bangkokensis</name>
    <dbReference type="NCBI Taxonomy" id="1193682"/>
    <lineage>
        <taxon>Bacteria</taxon>
        <taxon>Bacillati</taxon>
        <taxon>Actinomycetota</taxon>
        <taxon>Actinomycetes</taxon>
        <taxon>Pseudonocardiales</taxon>
        <taxon>Pseudonocardiaceae</taxon>
        <taxon>Actinokineospora</taxon>
    </lineage>
</organism>
<feature type="domain" description="Carbohydrate kinase PfkB" evidence="3">
    <location>
        <begin position="122"/>
        <end position="285"/>
    </location>
</feature>
<dbReference type="EMBL" id="MKQR01000017">
    <property type="protein sequence ID" value="OLR92321.1"/>
    <property type="molecule type" value="Genomic_DNA"/>
</dbReference>
<dbReference type="InterPro" id="IPR029056">
    <property type="entry name" value="Ribokinase-like"/>
</dbReference>